<feature type="transmembrane region" description="Helical" evidence="2">
    <location>
        <begin position="39"/>
        <end position="58"/>
    </location>
</feature>
<keyword evidence="4" id="KW-1185">Reference proteome</keyword>
<organism evidence="3 4">
    <name type="scientific">Phytohabitans kaempferiae</name>
    <dbReference type="NCBI Taxonomy" id="1620943"/>
    <lineage>
        <taxon>Bacteria</taxon>
        <taxon>Bacillati</taxon>
        <taxon>Actinomycetota</taxon>
        <taxon>Actinomycetes</taxon>
        <taxon>Micromonosporales</taxon>
        <taxon>Micromonosporaceae</taxon>
    </lineage>
</organism>
<evidence type="ECO:0000256" key="1">
    <source>
        <dbReference type="SAM" id="MobiDB-lite"/>
    </source>
</evidence>
<evidence type="ECO:0000313" key="3">
    <source>
        <dbReference type="EMBL" id="MFC0528094.1"/>
    </source>
</evidence>
<sequence>MSEQLTVLFEQLRGSRPPAPFAPPDQVRRRGRQRTHRQALAAGSAVLAVAGLGTGWAMGIGGEPAPPAASLSTMGTQEVPGSVMLQPGDFGSVGGVTVSEMDDQGPDGPASSWPGVESCPAFRAADFPTLGQRRDARGHNYTAGTSASWEIVERYPDAAANMADVRRMLAACPAYQPTNGDVQLRQTVVDERFAGDDSLLVRMEFGADLVQYTVVVRVSDLVATLRYDTDDAAEARRMGEPMAARLSS</sequence>
<dbReference type="Proteomes" id="UP001589867">
    <property type="component" value="Unassembled WGS sequence"/>
</dbReference>
<dbReference type="EMBL" id="JBHLUH010000012">
    <property type="protein sequence ID" value="MFC0528094.1"/>
    <property type="molecule type" value="Genomic_DNA"/>
</dbReference>
<comment type="caution">
    <text evidence="3">The sequence shown here is derived from an EMBL/GenBank/DDBJ whole genome shotgun (WGS) entry which is preliminary data.</text>
</comment>
<evidence type="ECO:0000256" key="2">
    <source>
        <dbReference type="SAM" id="Phobius"/>
    </source>
</evidence>
<evidence type="ECO:0008006" key="5">
    <source>
        <dbReference type="Google" id="ProtNLM"/>
    </source>
</evidence>
<gene>
    <name evidence="3" type="ORF">ACFFIA_10510</name>
</gene>
<feature type="region of interest" description="Disordered" evidence="1">
    <location>
        <begin position="13"/>
        <end position="33"/>
    </location>
</feature>
<keyword evidence="2" id="KW-1133">Transmembrane helix</keyword>
<keyword evidence="2" id="KW-0812">Transmembrane</keyword>
<evidence type="ECO:0000313" key="4">
    <source>
        <dbReference type="Proteomes" id="UP001589867"/>
    </source>
</evidence>
<proteinExistence type="predicted"/>
<dbReference type="RefSeq" id="WP_377249224.1">
    <property type="nucleotide sequence ID" value="NZ_JBHLUH010000012.1"/>
</dbReference>
<keyword evidence="2" id="KW-0472">Membrane</keyword>
<name>A0ABV6M0K2_9ACTN</name>
<accession>A0ABV6M0K2</accession>
<protein>
    <recommendedName>
        <fullName evidence="5">PknH-like extracellular domain-containing protein</fullName>
    </recommendedName>
</protein>
<reference evidence="3 4" key="1">
    <citation type="submission" date="2024-09" db="EMBL/GenBank/DDBJ databases">
        <authorList>
            <person name="Sun Q."/>
            <person name="Mori K."/>
        </authorList>
    </citation>
    <scope>NUCLEOTIDE SEQUENCE [LARGE SCALE GENOMIC DNA]</scope>
    <source>
        <strain evidence="3 4">TBRC 3947</strain>
    </source>
</reference>